<comment type="caution">
    <text evidence="2">The sequence shown here is derived from an EMBL/GenBank/DDBJ whole genome shotgun (WGS) entry which is preliminary data.</text>
</comment>
<accession>A0ABR9QQB2</accession>
<gene>
    <name evidence="2" type="ORF">IMZ08_21715</name>
</gene>
<dbReference type="Pfam" id="PF12679">
    <property type="entry name" value="ABC2_membrane_2"/>
    <property type="match status" value="1"/>
</dbReference>
<evidence type="ECO:0000256" key="1">
    <source>
        <dbReference type="SAM" id="Phobius"/>
    </source>
</evidence>
<name>A0ABR9QQB2_9BACI</name>
<dbReference type="PANTHER" id="PTHR43471">
    <property type="entry name" value="ABC TRANSPORTER PERMEASE"/>
    <property type="match status" value="1"/>
</dbReference>
<keyword evidence="1" id="KW-1133">Transmembrane helix</keyword>
<keyword evidence="1" id="KW-0812">Transmembrane</keyword>
<proteinExistence type="predicted"/>
<dbReference type="EMBL" id="JADCLJ010000025">
    <property type="protein sequence ID" value="MBE4910662.1"/>
    <property type="molecule type" value="Genomic_DNA"/>
</dbReference>
<feature type="transmembrane region" description="Helical" evidence="1">
    <location>
        <begin position="71"/>
        <end position="96"/>
    </location>
</feature>
<feature type="transmembrane region" description="Helical" evidence="1">
    <location>
        <begin position="188"/>
        <end position="206"/>
    </location>
</feature>
<protein>
    <submittedName>
        <fullName evidence="2">ABC transporter permease subunit</fullName>
    </submittedName>
</protein>
<evidence type="ECO:0000313" key="3">
    <source>
        <dbReference type="Proteomes" id="UP001516662"/>
    </source>
</evidence>
<keyword evidence="1" id="KW-0472">Membrane</keyword>
<organism evidence="2 3">
    <name type="scientific">Litchfieldia luteola</name>
    <dbReference type="NCBI Taxonomy" id="682179"/>
    <lineage>
        <taxon>Bacteria</taxon>
        <taxon>Bacillati</taxon>
        <taxon>Bacillota</taxon>
        <taxon>Bacilli</taxon>
        <taxon>Bacillales</taxon>
        <taxon>Bacillaceae</taxon>
        <taxon>Litchfieldia</taxon>
    </lineage>
</organism>
<dbReference type="Proteomes" id="UP001516662">
    <property type="component" value="Unassembled WGS sequence"/>
</dbReference>
<dbReference type="RefSeq" id="WP_193539932.1">
    <property type="nucleotide sequence ID" value="NZ_JADCLJ010000025.1"/>
</dbReference>
<feature type="transmembrane region" description="Helical" evidence="1">
    <location>
        <begin position="157"/>
        <end position="181"/>
    </location>
</feature>
<evidence type="ECO:0000313" key="2">
    <source>
        <dbReference type="EMBL" id="MBE4910662.1"/>
    </source>
</evidence>
<sequence>MNLFVRELKAHRKSLIIWSIGMVLLIVSGVGKYSGFSASDQSMNELMSQMPKSLQAIMGSNSFDLSTIMGYYGLLFLYIVLMAVIHSSMLGATIIAKEERDKTAEFLFVKPLSRNKIISSKLCATLVNVVVLNIITFISSLLIVQQNADGAAVFKDIALLMMGLFMLQILFMSIGTALAALKKNSKKAASIATAILLAAFILSIAIDMKESLEPLRFLTPFKYFEAKQILSGGGYETIYFILSFVLIFILIALTFTSYKKRDLN</sequence>
<feature type="transmembrane region" description="Helical" evidence="1">
    <location>
        <begin position="238"/>
        <end position="258"/>
    </location>
</feature>
<reference evidence="2 3" key="1">
    <citation type="submission" date="2020-10" db="EMBL/GenBank/DDBJ databases">
        <title>Bacillus sp. HD4P25, an endophyte from a halophyte.</title>
        <authorList>
            <person name="Sun J.-Q."/>
        </authorList>
    </citation>
    <scope>NUCLEOTIDE SEQUENCE [LARGE SCALE GENOMIC DNA]</scope>
    <source>
        <strain evidence="2 3">YIM 93174</strain>
    </source>
</reference>
<keyword evidence="3" id="KW-1185">Reference proteome</keyword>
<feature type="transmembrane region" description="Helical" evidence="1">
    <location>
        <begin position="15"/>
        <end position="36"/>
    </location>
</feature>
<feature type="transmembrane region" description="Helical" evidence="1">
    <location>
        <begin position="122"/>
        <end position="145"/>
    </location>
</feature>